<gene>
    <name evidence="7" type="ORF">GIS00_17080</name>
</gene>
<dbReference type="InterPro" id="IPR003439">
    <property type="entry name" value="ABC_transporter-like_ATP-bd"/>
</dbReference>
<comment type="caution">
    <text evidence="7">The sequence shown here is derived from an EMBL/GenBank/DDBJ whole genome shotgun (WGS) entry which is preliminary data.</text>
</comment>
<feature type="domain" description="ABC transporter" evidence="6">
    <location>
        <begin position="4"/>
        <end position="234"/>
    </location>
</feature>
<evidence type="ECO:0000256" key="2">
    <source>
        <dbReference type="ARBA" id="ARBA00022448"/>
    </source>
</evidence>
<dbReference type="GO" id="GO:0005524">
    <property type="term" value="F:ATP binding"/>
    <property type="evidence" value="ECO:0007669"/>
    <property type="project" value="UniProtKB-KW"/>
</dbReference>
<dbReference type="Proteomes" id="UP000460221">
    <property type="component" value="Unassembled WGS sequence"/>
</dbReference>
<dbReference type="SUPFAM" id="SSF52540">
    <property type="entry name" value="P-loop containing nucleoside triphosphate hydrolases"/>
    <property type="match status" value="1"/>
</dbReference>
<evidence type="ECO:0000256" key="1">
    <source>
        <dbReference type="ARBA" id="ARBA00004202"/>
    </source>
</evidence>
<dbReference type="InterPro" id="IPR050763">
    <property type="entry name" value="ABC_transporter_ATP-binding"/>
</dbReference>
<dbReference type="InterPro" id="IPR003593">
    <property type="entry name" value="AAA+_ATPase"/>
</dbReference>
<dbReference type="PROSITE" id="PS50893">
    <property type="entry name" value="ABC_TRANSPORTER_2"/>
    <property type="match status" value="1"/>
</dbReference>
<sequence>MSQVRVRGLCKSYADRTVLDGVDLDVAAGSVLALLGPNGAGKTTVVRILATLTPADAGEVAVAGHDLHADPAAVRRAIAVTGQFAAVDGLLTPRENLRLIGRLARIPAPRLRTDVDELLERLDLTGVADRLTRTASGGTRRRVDLAVSLLTRPQVLFLDEPTTGLDPRSRQALWDLVDDLVAGGTAVLLTTQYLQEADRPGGRVAVLDGGRIVAEGAPAELRQRVGADVLEVTFTDGSTARVPVDGTFADLRRAMAGVEARLGNGPGVASFAVRTPSLDDVFLQLTGRRDGEVAA</sequence>
<dbReference type="GO" id="GO:0005886">
    <property type="term" value="C:plasma membrane"/>
    <property type="evidence" value="ECO:0007669"/>
    <property type="project" value="UniProtKB-SubCell"/>
</dbReference>
<accession>A0A7K1FQL1</accession>
<keyword evidence="3" id="KW-0547">Nucleotide-binding</keyword>
<evidence type="ECO:0000256" key="4">
    <source>
        <dbReference type="ARBA" id="ARBA00022840"/>
    </source>
</evidence>
<keyword evidence="8" id="KW-1185">Reference proteome</keyword>
<dbReference type="GO" id="GO:0016887">
    <property type="term" value="F:ATP hydrolysis activity"/>
    <property type="evidence" value="ECO:0007669"/>
    <property type="project" value="InterPro"/>
</dbReference>
<organism evidence="7 8">
    <name type="scientific">Nakamurella alba</name>
    <dbReference type="NCBI Taxonomy" id="2665158"/>
    <lineage>
        <taxon>Bacteria</taxon>
        <taxon>Bacillati</taxon>
        <taxon>Actinomycetota</taxon>
        <taxon>Actinomycetes</taxon>
        <taxon>Nakamurellales</taxon>
        <taxon>Nakamurellaceae</taxon>
        <taxon>Nakamurella</taxon>
    </lineage>
</organism>
<dbReference type="GO" id="GO:0046677">
    <property type="term" value="P:response to antibiotic"/>
    <property type="evidence" value="ECO:0007669"/>
    <property type="project" value="UniProtKB-KW"/>
</dbReference>
<protein>
    <submittedName>
        <fullName evidence="7">ATP-binding cassette domain-containing protein</fullName>
    </submittedName>
</protein>
<keyword evidence="5" id="KW-0046">Antibiotic resistance</keyword>
<proteinExistence type="predicted"/>
<keyword evidence="4 7" id="KW-0067">ATP-binding</keyword>
<comment type="subcellular location">
    <subcellularLocation>
        <location evidence="1">Cell membrane</location>
        <topology evidence="1">Peripheral membrane protein</topology>
    </subcellularLocation>
</comment>
<dbReference type="RefSeq" id="WP_154769612.1">
    <property type="nucleotide sequence ID" value="NZ_WLYK01000006.1"/>
</dbReference>
<dbReference type="PANTHER" id="PTHR42711:SF19">
    <property type="entry name" value="DOXORUBICIN RESISTANCE ATP-BINDING PROTEIN DRRA"/>
    <property type="match status" value="1"/>
</dbReference>
<evidence type="ECO:0000256" key="3">
    <source>
        <dbReference type="ARBA" id="ARBA00022741"/>
    </source>
</evidence>
<keyword evidence="2" id="KW-0813">Transport</keyword>
<dbReference type="Gene3D" id="3.40.50.300">
    <property type="entry name" value="P-loop containing nucleotide triphosphate hydrolases"/>
    <property type="match status" value="1"/>
</dbReference>
<dbReference type="Pfam" id="PF00005">
    <property type="entry name" value="ABC_tran"/>
    <property type="match status" value="1"/>
</dbReference>
<evidence type="ECO:0000256" key="5">
    <source>
        <dbReference type="ARBA" id="ARBA00023251"/>
    </source>
</evidence>
<evidence type="ECO:0000259" key="6">
    <source>
        <dbReference type="PROSITE" id="PS50893"/>
    </source>
</evidence>
<evidence type="ECO:0000313" key="8">
    <source>
        <dbReference type="Proteomes" id="UP000460221"/>
    </source>
</evidence>
<dbReference type="SMART" id="SM00382">
    <property type="entry name" value="AAA"/>
    <property type="match status" value="1"/>
</dbReference>
<dbReference type="InterPro" id="IPR027417">
    <property type="entry name" value="P-loop_NTPase"/>
</dbReference>
<dbReference type="PANTHER" id="PTHR42711">
    <property type="entry name" value="ABC TRANSPORTER ATP-BINDING PROTEIN"/>
    <property type="match status" value="1"/>
</dbReference>
<dbReference type="EMBL" id="WLYK01000006">
    <property type="protein sequence ID" value="MTD15649.1"/>
    <property type="molecule type" value="Genomic_DNA"/>
</dbReference>
<evidence type="ECO:0000313" key="7">
    <source>
        <dbReference type="EMBL" id="MTD15649.1"/>
    </source>
</evidence>
<reference evidence="7 8" key="1">
    <citation type="submission" date="2019-11" db="EMBL/GenBank/DDBJ databases">
        <authorList>
            <person name="Jiang L.-Q."/>
        </authorList>
    </citation>
    <scope>NUCLEOTIDE SEQUENCE [LARGE SCALE GENOMIC DNA]</scope>
    <source>
        <strain evidence="7 8">YIM 132087</strain>
    </source>
</reference>
<name>A0A7K1FQL1_9ACTN</name>
<dbReference type="AlphaFoldDB" id="A0A7K1FQL1"/>